<gene>
    <name evidence="3" type="ORF">CICLE_v10010342mg</name>
</gene>
<feature type="transmembrane region" description="Helical" evidence="2">
    <location>
        <begin position="83"/>
        <end position="105"/>
    </location>
</feature>
<dbReference type="InParanoid" id="V4UEP4"/>
<evidence type="ECO:0000313" key="3">
    <source>
        <dbReference type="EMBL" id="ESR64552.1"/>
    </source>
</evidence>
<proteinExistence type="predicted"/>
<accession>V4UEP4</accession>
<organism evidence="3 4">
    <name type="scientific">Citrus clementina</name>
    <name type="common">Clementine</name>
    <name type="synonym">Citrus deliciosa x Citrus sinensis</name>
    <dbReference type="NCBI Taxonomy" id="85681"/>
    <lineage>
        <taxon>Eukaryota</taxon>
        <taxon>Viridiplantae</taxon>
        <taxon>Streptophyta</taxon>
        <taxon>Embryophyta</taxon>
        <taxon>Tracheophyta</taxon>
        <taxon>Spermatophyta</taxon>
        <taxon>Magnoliopsida</taxon>
        <taxon>eudicotyledons</taxon>
        <taxon>Gunneridae</taxon>
        <taxon>Pentapetalae</taxon>
        <taxon>rosids</taxon>
        <taxon>malvids</taxon>
        <taxon>Sapindales</taxon>
        <taxon>Rutaceae</taxon>
        <taxon>Aurantioideae</taxon>
        <taxon>Citrus</taxon>
    </lineage>
</organism>
<keyword evidence="2" id="KW-0472">Membrane</keyword>
<keyword evidence="2" id="KW-1133">Transmembrane helix</keyword>
<sequence length="222" mass="24635">MLLCSASPIVAGDHHLPSTGAVLSPPKPMAKTPPEHKRRKINQPPPRRVTRLFRDYIVQAKFTELEVVSRSFGIAFTVKHRGLYIIGMVMGYMDWTFFASCHLLCGKKTLFRKLIINLSAAFLYTGASKLFCQCQVSFLVRLMPTMIDSSSTADKTRDVPSTSHTTVPVAQTSEINVRIQQAKNFAVAQAQQEGCTGNFKIFDSPFGNFLVPVIPTRKELAG</sequence>
<evidence type="ECO:0000256" key="1">
    <source>
        <dbReference type="SAM" id="MobiDB-lite"/>
    </source>
</evidence>
<protein>
    <submittedName>
        <fullName evidence="3">Uncharacterized protein</fullName>
    </submittedName>
</protein>
<dbReference type="Gramene" id="ESR64552">
    <property type="protein sequence ID" value="ESR64552"/>
    <property type="gene ID" value="CICLE_v10010342mg"/>
</dbReference>
<keyword evidence="4" id="KW-1185">Reference proteome</keyword>
<dbReference type="PANTHER" id="PTHR48205">
    <property type="entry name" value="OS01G0742766 PROTEIN"/>
    <property type="match status" value="1"/>
</dbReference>
<dbReference type="Proteomes" id="UP000030687">
    <property type="component" value="Unassembled WGS sequence"/>
</dbReference>
<dbReference type="AlphaFoldDB" id="V4UEP4"/>
<name>V4UEP4_CITCL</name>
<evidence type="ECO:0000256" key="2">
    <source>
        <dbReference type="SAM" id="Phobius"/>
    </source>
</evidence>
<dbReference type="EMBL" id="KI535697">
    <property type="protein sequence ID" value="ESR64552.1"/>
    <property type="molecule type" value="Genomic_DNA"/>
</dbReference>
<evidence type="ECO:0000313" key="4">
    <source>
        <dbReference type="Proteomes" id="UP000030687"/>
    </source>
</evidence>
<dbReference type="PANTHER" id="PTHR48205:SF1">
    <property type="entry name" value="OS01G0742766 PROTEIN"/>
    <property type="match status" value="1"/>
</dbReference>
<feature type="region of interest" description="Disordered" evidence="1">
    <location>
        <begin position="16"/>
        <end position="44"/>
    </location>
</feature>
<reference evidence="3 4" key="1">
    <citation type="submission" date="2013-10" db="EMBL/GenBank/DDBJ databases">
        <authorList>
            <consortium name="International Citrus Genome Consortium"/>
            <person name="Jenkins J."/>
            <person name="Schmutz J."/>
            <person name="Prochnik S."/>
            <person name="Rokhsar D."/>
            <person name="Gmitter F."/>
            <person name="Ollitrault P."/>
            <person name="Machado M."/>
            <person name="Talon M."/>
            <person name="Wincker P."/>
            <person name="Jaillon O."/>
            <person name="Morgante M."/>
        </authorList>
    </citation>
    <scope>NUCLEOTIDE SEQUENCE</scope>
    <source>
        <strain evidence="4">cv. Clemenules</strain>
    </source>
</reference>
<keyword evidence="2" id="KW-0812">Transmembrane</keyword>
<dbReference type="eggNOG" id="ENOG502S9VM">
    <property type="taxonomic scope" value="Eukaryota"/>
</dbReference>
<dbReference type="KEGG" id="cic:CICLE_v10010342mg"/>